<accession>A0A1Y1K8W7</accession>
<keyword evidence="3" id="KW-0547">Nucleotide-binding</keyword>
<dbReference type="PROSITE" id="PS00108">
    <property type="entry name" value="PROTEIN_KINASE_ST"/>
    <property type="match status" value="1"/>
</dbReference>
<dbReference type="PROSITE" id="PS50011">
    <property type="entry name" value="PROTEIN_KINASE_DOM"/>
    <property type="match status" value="1"/>
</dbReference>
<evidence type="ECO:0000256" key="4">
    <source>
        <dbReference type="ARBA" id="ARBA00022777"/>
    </source>
</evidence>
<dbReference type="InterPro" id="IPR008271">
    <property type="entry name" value="Ser/Thr_kinase_AS"/>
</dbReference>
<dbReference type="GO" id="GO:0005524">
    <property type="term" value="F:ATP binding"/>
    <property type="evidence" value="ECO:0007669"/>
    <property type="project" value="UniProtKB-KW"/>
</dbReference>
<dbReference type="SMART" id="SM00220">
    <property type="entry name" value="S_TKc"/>
    <property type="match status" value="1"/>
</dbReference>
<evidence type="ECO:0000256" key="2">
    <source>
        <dbReference type="ARBA" id="ARBA00022679"/>
    </source>
</evidence>
<keyword evidence="5" id="KW-0067">ATP-binding</keyword>
<dbReference type="SUPFAM" id="SSF56112">
    <property type="entry name" value="Protein kinase-like (PK-like)"/>
    <property type="match status" value="1"/>
</dbReference>
<dbReference type="PANTHER" id="PTHR24346">
    <property type="entry name" value="MAP/MICROTUBULE AFFINITY-REGULATING KINASE"/>
    <property type="match status" value="1"/>
</dbReference>
<evidence type="ECO:0000256" key="1">
    <source>
        <dbReference type="ARBA" id="ARBA00022527"/>
    </source>
</evidence>
<name>A0A1Y1K8W7_PHOPY</name>
<sequence>MKVAVKIIDITKIKEEYILKNLHREARIMAQLRHPCIVSLFQTMQNDNIYYLVTELIGGGDLCTFIKSQKYGKLDERNTRVYARQLISALAHMHSLGVVHRDLKMENIMINSIRTQIKIVDFGLSNIYHPNSPLHTHCGSPEYAAPELFVPSKCYGPEVDLWSLGVILFGMVAGQLPFVAVHEENVTSQERRKKLLMQINKGYCNVQRKILSLVSAEFRSLVARLLVADALKRISIQELLNHTWVTDKGRKSVIVDPFEPLDEQWNVSACSCQLLIR</sequence>
<proteinExistence type="predicted"/>
<dbReference type="GO" id="GO:0004674">
    <property type="term" value="F:protein serine/threonine kinase activity"/>
    <property type="evidence" value="ECO:0007669"/>
    <property type="project" value="UniProtKB-KW"/>
</dbReference>
<keyword evidence="2" id="KW-0808">Transferase</keyword>
<organism evidence="7">
    <name type="scientific">Photinus pyralis</name>
    <name type="common">Common eastern firefly</name>
    <name type="synonym">Lampyris pyralis</name>
    <dbReference type="NCBI Taxonomy" id="7054"/>
    <lineage>
        <taxon>Eukaryota</taxon>
        <taxon>Metazoa</taxon>
        <taxon>Ecdysozoa</taxon>
        <taxon>Arthropoda</taxon>
        <taxon>Hexapoda</taxon>
        <taxon>Insecta</taxon>
        <taxon>Pterygota</taxon>
        <taxon>Neoptera</taxon>
        <taxon>Endopterygota</taxon>
        <taxon>Coleoptera</taxon>
        <taxon>Polyphaga</taxon>
        <taxon>Elateriformia</taxon>
        <taxon>Elateroidea</taxon>
        <taxon>Lampyridae</taxon>
        <taxon>Lampyrinae</taxon>
        <taxon>Photinus</taxon>
    </lineage>
</organism>
<feature type="domain" description="Protein kinase" evidence="6">
    <location>
        <begin position="1"/>
        <end position="245"/>
    </location>
</feature>
<dbReference type="AlphaFoldDB" id="A0A1Y1K8W7"/>
<dbReference type="Gene3D" id="1.10.510.10">
    <property type="entry name" value="Transferase(Phosphotransferase) domain 1"/>
    <property type="match status" value="1"/>
</dbReference>
<dbReference type="Pfam" id="PF00069">
    <property type="entry name" value="Pkinase"/>
    <property type="match status" value="1"/>
</dbReference>
<dbReference type="GO" id="GO:0005737">
    <property type="term" value="C:cytoplasm"/>
    <property type="evidence" value="ECO:0007669"/>
    <property type="project" value="TreeGrafter"/>
</dbReference>
<dbReference type="EMBL" id="GEZM01091323">
    <property type="protein sequence ID" value="JAV56911.1"/>
    <property type="molecule type" value="Transcribed_RNA"/>
</dbReference>
<keyword evidence="1" id="KW-0723">Serine/threonine-protein kinase</keyword>
<dbReference type="InterPro" id="IPR000719">
    <property type="entry name" value="Prot_kinase_dom"/>
</dbReference>
<dbReference type="FunFam" id="1.10.510.10:FF:000571">
    <property type="entry name" value="Maternal embryonic leucine zipper kinase"/>
    <property type="match status" value="1"/>
</dbReference>
<evidence type="ECO:0000313" key="7">
    <source>
        <dbReference type="EMBL" id="JAV56911.1"/>
    </source>
</evidence>
<keyword evidence="4" id="KW-0418">Kinase</keyword>
<protein>
    <recommendedName>
        <fullName evidence="6">Protein kinase domain-containing protein</fullName>
    </recommendedName>
</protein>
<evidence type="ECO:0000259" key="6">
    <source>
        <dbReference type="PROSITE" id="PS50011"/>
    </source>
</evidence>
<dbReference type="PANTHER" id="PTHR24346:SF82">
    <property type="entry name" value="KP78A-RELATED"/>
    <property type="match status" value="1"/>
</dbReference>
<evidence type="ECO:0000256" key="3">
    <source>
        <dbReference type="ARBA" id="ARBA00022741"/>
    </source>
</evidence>
<dbReference type="InterPro" id="IPR011009">
    <property type="entry name" value="Kinase-like_dom_sf"/>
</dbReference>
<dbReference type="GO" id="GO:0035556">
    <property type="term" value="P:intracellular signal transduction"/>
    <property type="evidence" value="ECO:0007669"/>
    <property type="project" value="TreeGrafter"/>
</dbReference>
<evidence type="ECO:0000256" key="5">
    <source>
        <dbReference type="ARBA" id="ARBA00022840"/>
    </source>
</evidence>
<reference evidence="7" key="1">
    <citation type="journal article" date="2016" name="Sci. Rep.">
        <title>Molecular characterization of firefly nuptial gifts: a multi-omics approach sheds light on postcopulatory sexual selection.</title>
        <authorList>
            <person name="Al-Wathiqui N."/>
            <person name="Fallon T.R."/>
            <person name="South A."/>
            <person name="Weng J.K."/>
            <person name="Lewis S.M."/>
        </authorList>
    </citation>
    <scope>NUCLEOTIDE SEQUENCE</scope>
</reference>